<keyword evidence="2" id="KW-0012">Acyltransferase</keyword>
<dbReference type="Proteomes" id="UP001501310">
    <property type="component" value="Unassembled WGS sequence"/>
</dbReference>
<evidence type="ECO:0000259" key="3">
    <source>
        <dbReference type="PROSITE" id="PS51186"/>
    </source>
</evidence>
<dbReference type="InterPro" id="IPR050832">
    <property type="entry name" value="Bact_Acetyltransf"/>
</dbReference>
<comment type="caution">
    <text evidence="4">The sequence shown here is derived from an EMBL/GenBank/DDBJ whole genome shotgun (WGS) entry which is preliminary data.</text>
</comment>
<evidence type="ECO:0000256" key="1">
    <source>
        <dbReference type="ARBA" id="ARBA00022679"/>
    </source>
</evidence>
<name>A0ABP7RZZ0_9SPHN</name>
<dbReference type="PROSITE" id="PS51186">
    <property type="entry name" value="GNAT"/>
    <property type="match status" value="1"/>
</dbReference>
<evidence type="ECO:0000313" key="5">
    <source>
        <dbReference type="Proteomes" id="UP001501310"/>
    </source>
</evidence>
<organism evidence="4 5">
    <name type="scientific">Sphingomonas humi</name>
    <dbReference type="NCBI Taxonomy" id="335630"/>
    <lineage>
        <taxon>Bacteria</taxon>
        <taxon>Pseudomonadati</taxon>
        <taxon>Pseudomonadota</taxon>
        <taxon>Alphaproteobacteria</taxon>
        <taxon>Sphingomonadales</taxon>
        <taxon>Sphingomonadaceae</taxon>
        <taxon>Sphingomonas</taxon>
    </lineage>
</organism>
<dbReference type="InterPro" id="IPR000182">
    <property type="entry name" value="GNAT_dom"/>
</dbReference>
<evidence type="ECO:0000313" key="4">
    <source>
        <dbReference type="EMBL" id="GAA4004546.1"/>
    </source>
</evidence>
<dbReference type="EMBL" id="BAAAZD010000002">
    <property type="protein sequence ID" value="GAA4004546.1"/>
    <property type="molecule type" value="Genomic_DNA"/>
</dbReference>
<protein>
    <recommendedName>
        <fullName evidence="3">N-acetyltransferase domain-containing protein</fullName>
    </recommendedName>
</protein>
<reference evidence="5" key="1">
    <citation type="journal article" date="2019" name="Int. J. Syst. Evol. Microbiol.">
        <title>The Global Catalogue of Microorganisms (GCM) 10K type strain sequencing project: providing services to taxonomists for standard genome sequencing and annotation.</title>
        <authorList>
            <consortium name="The Broad Institute Genomics Platform"/>
            <consortium name="The Broad Institute Genome Sequencing Center for Infectious Disease"/>
            <person name="Wu L."/>
            <person name="Ma J."/>
        </authorList>
    </citation>
    <scope>NUCLEOTIDE SEQUENCE [LARGE SCALE GENOMIC DNA]</scope>
    <source>
        <strain evidence="5">JCM 16603</strain>
    </source>
</reference>
<evidence type="ECO:0000256" key="2">
    <source>
        <dbReference type="ARBA" id="ARBA00023315"/>
    </source>
</evidence>
<dbReference type="Gene3D" id="3.40.630.30">
    <property type="match status" value="1"/>
</dbReference>
<keyword evidence="1" id="KW-0808">Transferase</keyword>
<dbReference type="PANTHER" id="PTHR43877:SF2">
    <property type="entry name" value="AMINOALKYLPHOSPHONATE N-ACETYLTRANSFERASE-RELATED"/>
    <property type="match status" value="1"/>
</dbReference>
<dbReference type="Pfam" id="PF13508">
    <property type="entry name" value="Acetyltransf_7"/>
    <property type="match status" value="1"/>
</dbReference>
<keyword evidence="5" id="KW-1185">Reference proteome</keyword>
<gene>
    <name evidence="4" type="ORF">GCM10022211_15640</name>
</gene>
<dbReference type="PANTHER" id="PTHR43877">
    <property type="entry name" value="AMINOALKYLPHOSPHONATE N-ACETYLTRANSFERASE-RELATED-RELATED"/>
    <property type="match status" value="1"/>
</dbReference>
<feature type="domain" description="N-acetyltransferase" evidence="3">
    <location>
        <begin position="10"/>
        <end position="147"/>
    </location>
</feature>
<sequence length="147" mass="15660">MPGHSRQVDIVIRLATDADIAAMHQVRKAVRENRLSDRSSITYASYVPYVKGQRAWVAEVAGTIAGFAAIDAEAGTVWALFVAPAHSGIGVGRALHAALLDGARAAGCAELSLTTEAESRAALFYRRSGWTQHGLTSDGQLLFKRPA</sequence>
<accession>A0ABP7RZZ0</accession>
<dbReference type="CDD" id="cd04301">
    <property type="entry name" value="NAT_SF"/>
    <property type="match status" value="1"/>
</dbReference>
<dbReference type="InterPro" id="IPR016181">
    <property type="entry name" value="Acyl_CoA_acyltransferase"/>
</dbReference>
<proteinExistence type="predicted"/>
<dbReference type="SUPFAM" id="SSF55729">
    <property type="entry name" value="Acyl-CoA N-acyltransferases (Nat)"/>
    <property type="match status" value="1"/>
</dbReference>